<dbReference type="GO" id="GO:0006275">
    <property type="term" value="P:regulation of DNA replication"/>
    <property type="evidence" value="ECO:0007669"/>
    <property type="project" value="InterPro"/>
</dbReference>
<accession>A0A6P4ZCZ8</accession>
<feature type="compositionally biased region" description="Low complexity" evidence="2">
    <location>
        <begin position="616"/>
        <end position="633"/>
    </location>
</feature>
<dbReference type="PANTHER" id="PTHR14609:SF1">
    <property type="entry name" value="ORC UBIQUITIN LIGASE 1"/>
    <property type="match status" value="1"/>
</dbReference>
<feature type="region of interest" description="Disordered" evidence="2">
    <location>
        <begin position="689"/>
        <end position="711"/>
    </location>
</feature>
<sequence>MSGAKPQKNKGSDVDTLLQLTSKLQDATSTYEAVVRDMAKLKEENSVLREKNSDLSRMNDQLRMELNKRTPQKYGRYTVATLEAKVAQYEKENAQFHRALERSDKYTEELEKRLQDCKKKHSLQNEQRICKETSKFKTPELDEEDKCPTERKWNQGKLDQSREHQVSVSSSERRHLPDPELSPISRTLQFMRNPAGGSNDLVPSWLRTDQNWPEAEPKQPEASPNRQGNGDSFVLEQPSPLTPATHMRHLSIGHKSESLSQNRMDTDTSYKNEDTYGKRTGDHSHSSRSSNNSGINVSSNQHGGSYVANDRPARLPSPVGQSEGSVTSSGKARRKLNLGNDGERVKKSLFPPRETNTEEQTFSRYTSQEARDASNSSSSTGSWTDKASTSNNWTDKASTSNNWKQNRSGSSGKKDDLLLGSRDRSGQFTNRPQSLSSEQLTKNYNGLNEKGRETSILQGPSRPSTSASLNGQEDTKKRGKSFQWLAESPEGSDDEDREVASTTANQSLLDLDITLTPNMKDVYMMMKQAERRVGERREVCVDLSKQRPSSHDGRGTAKDFDVGMPQETSRQKTGTHFEPKPKMPRSSSAPVLENTGSGGSISQKPDVKNERRRNMSQLQSTSLWQSSSTCGSTTNNVQDYNQMVEQEDKTYTTDKDKLTRNRSWDREYAGRHTEANAITHPWAFRDSSSSFHTAEGDHTFSRGRVTQGQTQVRVPEIKKPMHPTMFECFGEGPSSDRSTDSDVGRSLSGYSGVLDRENEGENVRKRKPRESYLLASPSKSPKWK</sequence>
<dbReference type="GO" id="GO:0004842">
    <property type="term" value="F:ubiquitin-protein transferase activity"/>
    <property type="evidence" value="ECO:0007669"/>
    <property type="project" value="InterPro"/>
</dbReference>
<evidence type="ECO:0000256" key="2">
    <source>
        <dbReference type="SAM" id="MobiDB-lite"/>
    </source>
</evidence>
<evidence type="ECO:0000256" key="1">
    <source>
        <dbReference type="SAM" id="Coils"/>
    </source>
</evidence>
<feature type="compositionally biased region" description="Basic and acidic residues" evidence="2">
    <location>
        <begin position="754"/>
        <end position="763"/>
    </location>
</feature>
<feature type="compositionally biased region" description="Polar residues" evidence="2">
    <location>
        <begin position="426"/>
        <end position="446"/>
    </location>
</feature>
<dbReference type="Proteomes" id="UP000515135">
    <property type="component" value="Unplaced"/>
</dbReference>
<organism evidence="3 4">
    <name type="scientific">Branchiostoma belcheri</name>
    <name type="common">Amphioxus</name>
    <dbReference type="NCBI Taxonomy" id="7741"/>
    <lineage>
        <taxon>Eukaryota</taxon>
        <taxon>Metazoa</taxon>
        <taxon>Chordata</taxon>
        <taxon>Cephalochordata</taxon>
        <taxon>Leptocardii</taxon>
        <taxon>Amphioxiformes</taxon>
        <taxon>Branchiostomatidae</taxon>
        <taxon>Branchiostoma</taxon>
    </lineage>
</organism>
<keyword evidence="1" id="KW-0175">Coiled coil</keyword>
<evidence type="ECO:0000313" key="3">
    <source>
        <dbReference type="Proteomes" id="UP000515135"/>
    </source>
</evidence>
<dbReference type="RefSeq" id="XP_019634548.1">
    <property type="nucleotide sequence ID" value="XM_019778989.1"/>
</dbReference>
<feature type="compositionally biased region" description="Basic and acidic residues" evidence="2">
    <location>
        <begin position="412"/>
        <end position="425"/>
    </location>
</feature>
<dbReference type="KEGG" id="bbel:109477654"/>
<feature type="compositionally biased region" description="Basic and acidic residues" evidence="2">
    <location>
        <begin position="135"/>
        <end position="178"/>
    </location>
</feature>
<dbReference type="AlphaFoldDB" id="A0A6P4ZCZ8"/>
<protein>
    <submittedName>
        <fullName evidence="4">Uncharacterized protein LOC109477654</fullName>
    </submittedName>
</protein>
<proteinExistence type="predicted"/>
<dbReference type="OrthoDB" id="6105938at2759"/>
<dbReference type="GO" id="GO:0006513">
    <property type="term" value="P:protein monoubiquitination"/>
    <property type="evidence" value="ECO:0007669"/>
    <property type="project" value="InterPro"/>
</dbReference>
<dbReference type="PANTHER" id="PTHR14609">
    <property type="entry name" value="RING FINGER PROTEIN 219"/>
    <property type="match status" value="1"/>
</dbReference>
<feature type="region of interest" description="Disordered" evidence="2">
    <location>
        <begin position="542"/>
        <end position="637"/>
    </location>
</feature>
<feature type="region of interest" description="Disordered" evidence="2">
    <location>
        <begin position="135"/>
        <end position="503"/>
    </location>
</feature>
<dbReference type="InterPro" id="IPR039209">
    <property type="entry name" value="OBI1"/>
</dbReference>
<feature type="compositionally biased region" description="Low complexity" evidence="2">
    <location>
        <begin position="373"/>
        <end position="388"/>
    </location>
</feature>
<feature type="compositionally biased region" description="Basic and acidic residues" evidence="2">
    <location>
        <begin position="264"/>
        <end position="285"/>
    </location>
</feature>
<feature type="compositionally biased region" description="Polar residues" evidence="2">
    <location>
        <begin position="455"/>
        <end position="472"/>
    </location>
</feature>
<evidence type="ECO:0000313" key="4">
    <source>
        <dbReference type="RefSeq" id="XP_019634548.1"/>
    </source>
</evidence>
<feature type="coiled-coil region" evidence="1">
    <location>
        <begin position="24"/>
        <end position="127"/>
    </location>
</feature>
<gene>
    <name evidence="4" type="primary">LOC109477654</name>
</gene>
<feature type="compositionally biased region" description="Polar residues" evidence="2">
    <location>
        <begin position="389"/>
        <end position="411"/>
    </location>
</feature>
<keyword evidence="3" id="KW-1185">Reference proteome</keyword>
<dbReference type="GeneID" id="109477654"/>
<feature type="compositionally biased region" description="Polar residues" evidence="2">
    <location>
        <begin position="319"/>
        <end position="330"/>
    </location>
</feature>
<feature type="compositionally biased region" description="Basic and acidic residues" evidence="2">
    <location>
        <begin position="549"/>
        <end position="561"/>
    </location>
</feature>
<reference evidence="4" key="1">
    <citation type="submission" date="2025-08" db="UniProtKB">
        <authorList>
            <consortium name="RefSeq"/>
        </authorList>
    </citation>
    <scope>IDENTIFICATION</scope>
    <source>
        <tissue evidence="4">Gonad</tissue>
    </source>
</reference>
<name>A0A6P4ZCZ8_BRABE</name>
<feature type="region of interest" description="Disordered" evidence="2">
    <location>
        <begin position="726"/>
        <end position="784"/>
    </location>
</feature>
<feature type="compositionally biased region" description="Low complexity" evidence="2">
    <location>
        <begin position="287"/>
        <end position="300"/>
    </location>
</feature>